<comment type="caution">
    <text evidence="1">The sequence shown here is derived from an EMBL/GenBank/DDBJ whole genome shotgun (WGS) entry which is preliminary data.</text>
</comment>
<keyword evidence="3" id="KW-1185">Reference proteome</keyword>
<dbReference type="Proteomes" id="UP000222531">
    <property type="component" value="Unassembled WGS sequence"/>
</dbReference>
<proteinExistence type="predicted"/>
<dbReference type="AlphaFoldDB" id="A0A2G1XFN8"/>
<evidence type="ECO:0000313" key="3">
    <source>
        <dbReference type="Proteomes" id="UP000222531"/>
    </source>
</evidence>
<dbReference type="EMBL" id="NHZO01000004">
    <property type="protein sequence ID" value="PHQ53592.1"/>
    <property type="molecule type" value="Genomic_DNA"/>
</dbReference>
<evidence type="ECO:0008006" key="4">
    <source>
        <dbReference type="Google" id="ProtNLM"/>
    </source>
</evidence>
<name>A0A2G1XFN8_STRCJ</name>
<organism evidence="1 3">
    <name type="scientific">Streptomyces cinnamoneus</name>
    <name type="common">Streptoverticillium cinnamoneum</name>
    <dbReference type="NCBI Taxonomy" id="53446"/>
    <lineage>
        <taxon>Bacteria</taxon>
        <taxon>Bacillati</taxon>
        <taxon>Actinomycetota</taxon>
        <taxon>Actinomycetes</taxon>
        <taxon>Kitasatosporales</taxon>
        <taxon>Streptomycetaceae</taxon>
        <taxon>Streptomyces</taxon>
        <taxon>Streptomyces cinnamoneus group</taxon>
    </lineage>
</organism>
<protein>
    <recommendedName>
        <fullName evidence="4">DUF559 domain-containing protein</fullName>
    </recommendedName>
</protein>
<evidence type="ECO:0000313" key="1">
    <source>
        <dbReference type="EMBL" id="PHQ50021.1"/>
    </source>
</evidence>
<sequence length="349" mass="37951">MNPNTPLSPRPLHHLSDVRHRILTSRQLREHGVPAATVAERCRPGGPWQQLLPGVFLLHTGPATSEERLHAALMYTLPRARVPAQPGPTSAAPRDAGADSYGQAMITGPAALALHRFTSVPSLLSLDHIDVLLPRTRRLRPTGFVRLVRAHTLPRTELLTGVPVAPAERAVADTVARMTESAAVRRLLAEAVRGGHCEAGALVGELSRARLLRRPYVADAVDALVTEGRAIAEGRLYEMVRAHALPAPLWNVELRLPGGPFLVGVDAYWPDHAVALELDLRNPRQEEDPWSEHLRGRAHMERLGITVVRLAPGMLRDAAALEQQAAVVRTALVASADREPGAYVVVLPR</sequence>
<dbReference type="OrthoDB" id="4870610at2"/>
<accession>A0A2G1XFN8</accession>
<reference evidence="1 3" key="1">
    <citation type="journal article" date="2017" name="Biochemistry">
        <title>Identification of the Biosynthetic Pathway for the Antibiotic Bicyclomycin.</title>
        <authorList>
            <person name="Patteson J."/>
            <person name="Cai W."/>
            <person name="Johnson R.A."/>
            <person name="Santa Maria K."/>
            <person name="Li B."/>
        </authorList>
    </citation>
    <scope>NUCLEOTIDE SEQUENCE [LARGE SCALE GENOMIC DNA]</scope>
    <source>
        <strain evidence="1 3">ATCC 21532</strain>
    </source>
</reference>
<gene>
    <name evidence="2" type="ORF">BLA24_00070</name>
    <name evidence="1" type="ORF">BLA24_20640</name>
</gene>
<dbReference type="RefSeq" id="WP_099197314.1">
    <property type="nucleotide sequence ID" value="NZ_JBIRXA010000001.1"/>
</dbReference>
<evidence type="ECO:0000313" key="2">
    <source>
        <dbReference type="EMBL" id="PHQ53592.1"/>
    </source>
</evidence>
<dbReference type="EMBL" id="NHZO01000151">
    <property type="protein sequence ID" value="PHQ50021.1"/>
    <property type="molecule type" value="Genomic_DNA"/>
</dbReference>